<keyword evidence="4" id="KW-1185">Reference proteome</keyword>
<dbReference type="PANTHER" id="PTHR10000">
    <property type="entry name" value="PHOSPHOSERINE PHOSPHATASE"/>
    <property type="match status" value="1"/>
</dbReference>
<dbReference type="Gene3D" id="3.30.1240.10">
    <property type="match status" value="1"/>
</dbReference>
<dbReference type="EMBL" id="BJWI01000006">
    <property type="protein sequence ID" value="GEM01158.1"/>
    <property type="molecule type" value="Genomic_DNA"/>
</dbReference>
<dbReference type="InterPro" id="IPR023214">
    <property type="entry name" value="HAD_sf"/>
</dbReference>
<accession>A0A1I5NAP0</accession>
<dbReference type="SFLD" id="SFLDS00003">
    <property type="entry name" value="Haloacid_Dehalogenase"/>
    <property type="match status" value="1"/>
</dbReference>
<dbReference type="PROSITE" id="PS01229">
    <property type="entry name" value="COF_2"/>
    <property type="match status" value="1"/>
</dbReference>
<dbReference type="NCBIfam" id="TIGR01484">
    <property type="entry name" value="HAD-SF-IIB"/>
    <property type="match status" value="1"/>
</dbReference>
<dbReference type="RefSeq" id="WP_089830900.1">
    <property type="nucleotide sequence ID" value="NZ_BJWI01000006.1"/>
</dbReference>
<dbReference type="InterPro" id="IPR000150">
    <property type="entry name" value="Cof"/>
</dbReference>
<protein>
    <submittedName>
        <fullName evidence="1">Phosphatase</fullName>
    </submittedName>
</protein>
<dbReference type="OrthoDB" id="9810101at2"/>
<gene>
    <name evidence="1" type="ORF">HHA03_06900</name>
    <name evidence="2" type="ORF">SAMN05421839_10862</name>
</gene>
<sequence>MTQITHMFVDVDGTIVRHDQSIHQKTIAAIEAAKTKGIELWLATGRPVHELKSLMDKLGITNVIGYNGAYARKGDRVLYEQHMAEDVVDDFIQTAEAHDQEIVLYSDTHNLFTSLEPDYVQGFIQHFGIQYNVLYSNDKKEHIYGMTLMNCPKENIPIYQKDTTLFFSEVYVEGMTNHYDIIQQAVNKGKAIEAVMNEEKQTLEHAVAIGDGMNDKEMLKLAGVGIAMGNAHPDLIAYSDYQTTTVDEGGLYDALTYLGIITPQVNN</sequence>
<name>A0A1I5NAP0_9BACI</name>
<evidence type="ECO:0000313" key="4">
    <source>
        <dbReference type="Proteomes" id="UP000321547"/>
    </source>
</evidence>
<dbReference type="Pfam" id="PF08282">
    <property type="entry name" value="Hydrolase_3"/>
    <property type="match status" value="1"/>
</dbReference>
<organism evidence="2 3">
    <name type="scientific">Halolactibacillus halophilus</name>
    <dbReference type="NCBI Taxonomy" id="306540"/>
    <lineage>
        <taxon>Bacteria</taxon>
        <taxon>Bacillati</taxon>
        <taxon>Bacillota</taxon>
        <taxon>Bacilli</taxon>
        <taxon>Bacillales</taxon>
        <taxon>Bacillaceae</taxon>
        <taxon>Halolactibacillus</taxon>
    </lineage>
</organism>
<reference evidence="1 4" key="2">
    <citation type="submission" date="2019-07" db="EMBL/GenBank/DDBJ databases">
        <title>Whole genome shotgun sequence of Halolactibacillus halophilus NBRC 100868.</title>
        <authorList>
            <person name="Hosoyama A."/>
            <person name="Uohara A."/>
            <person name="Ohji S."/>
            <person name="Ichikawa N."/>
        </authorList>
    </citation>
    <scope>NUCLEOTIDE SEQUENCE [LARGE SCALE GENOMIC DNA]</scope>
    <source>
        <strain evidence="1 4">NBRC 100868</strain>
    </source>
</reference>
<dbReference type="GO" id="GO:0000287">
    <property type="term" value="F:magnesium ion binding"/>
    <property type="evidence" value="ECO:0007669"/>
    <property type="project" value="TreeGrafter"/>
</dbReference>
<dbReference type="SUPFAM" id="SSF56784">
    <property type="entry name" value="HAD-like"/>
    <property type="match status" value="1"/>
</dbReference>
<evidence type="ECO:0000313" key="2">
    <source>
        <dbReference type="EMBL" id="SFP18757.1"/>
    </source>
</evidence>
<dbReference type="SFLD" id="SFLDG01140">
    <property type="entry name" value="C2.B:_Phosphomannomutase_and_P"/>
    <property type="match status" value="1"/>
</dbReference>
<dbReference type="InterPro" id="IPR036412">
    <property type="entry name" value="HAD-like_sf"/>
</dbReference>
<evidence type="ECO:0000313" key="1">
    <source>
        <dbReference type="EMBL" id="GEM01158.1"/>
    </source>
</evidence>
<proteinExistence type="predicted"/>
<dbReference type="Gene3D" id="3.40.50.1000">
    <property type="entry name" value="HAD superfamily/HAD-like"/>
    <property type="match status" value="1"/>
</dbReference>
<dbReference type="AlphaFoldDB" id="A0A1I5NAP0"/>
<evidence type="ECO:0000313" key="3">
    <source>
        <dbReference type="Proteomes" id="UP000242243"/>
    </source>
</evidence>
<dbReference type="InterPro" id="IPR006379">
    <property type="entry name" value="HAD-SF_hydro_IIB"/>
</dbReference>
<dbReference type="NCBIfam" id="TIGR00099">
    <property type="entry name" value="Cof-subfamily"/>
    <property type="match status" value="1"/>
</dbReference>
<dbReference type="Proteomes" id="UP000242243">
    <property type="component" value="Unassembled WGS sequence"/>
</dbReference>
<dbReference type="GO" id="GO:0016791">
    <property type="term" value="F:phosphatase activity"/>
    <property type="evidence" value="ECO:0007669"/>
    <property type="project" value="UniProtKB-ARBA"/>
</dbReference>
<dbReference type="STRING" id="306540.SAMN05421839_10862"/>
<dbReference type="GO" id="GO:0005829">
    <property type="term" value="C:cytosol"/>
    <property type="evidence" value="ECO:0007669"/>
    <property type="project" value="TreeGrafter"/>
</dbReference>
<dbReference type="EMBL" id="FOXC01000008">
    <property type="protein sequence ID" value="SFP18757.1"/>
    <property type="molecule type" value="Genomic_DNA"/>
</dbReference>
<reference evidence="2 3" key="1">
    <citation type="submission" date="2016-10" db="EMBL/GenBank/DDBJ databases">
        <authorList>
            <person name="de Groot N.N."/>
        </authorList>
    </citation>
    <scope>NUCLEOTIDE SEQUENCE [LARGE SCALE GENOMIC DNA]</scope>
    <source>
        <strain evidence="2 3">DSM 17073</strain>
    </source>
</reference>
<dbReference type="PANTHER" id="PTHR10000:SF25">
    <property type="entry name" value="PHOSPHATASE YKRA-RELATED"/>
    <property type="match status" value="1"/>
</dbReference>
<dbReference type="Proteomes" id="UP000321547">
    <property type="component" value="Unassembled WGS sequence"/>
</dbReference>